<dbReference type="InterPro" id="IPR021276">
    <property type="entry name" value="DUF2855"/>
</dbReference>
<organism evidence="1 2">
    <name type="scientific">Panaeolus cyanescens</name>
    <dbReference type="NCBI Taxonomy" id="181874"/>
    <lineage>
        <taxon>Eukaryota</taxon>
        <taxon>Fungi</taxon>
        <taxon>Dikarya</taxon>
        <taxon>Basidiomycota</taxon>
        <taxon>Agaricomycotina</taxon>
        <taxon>Agaricomycetes</taxon>
        <taxon>Agaricomycetidae</taxon>
        <taxon>Agaricales</taxon>
        <taxon>Agaricineae</taxon>
        <taxon>Galeropsidaceae</taxon>
        <taxon>Panaeolus</taxon>
    </lineage>
</organism>
<evidence type="ECO:0000313" key="1">
    <source>
        <dbReference type="EMBL" id="PPR07150.1"/>
    </source>
</evidence>
<reference evidence="1 2" key="1">
    <citation type="journal article" date="2018" name="Evol. Lett.">
        <title>Horizontal gene cluster transfer increased hallucinogenic mushroom diversity.</title>
        <authorList>
            <person name="Reynolds H.T."/>
            <person name="Vijayakumar V."/>
            <person name="Gluck-Thaler E."/>
            <person name="Korotkin H.B."/>
            <person name="Matheny P.B."/>
            <person name="Slot J.C."/>
        </authorList>
    </citation>
    <scope>NUCLEOTIDE SEQUENCE [LARGE SCALE GENOMIC DNA]</scope>
    <source>
        <strain evidence="1 2">2629</strain>
    </source>
</reference>
<protein>
    <recommendedName>
        <fullName evidence="3">DUF2855 family protein</fullName>
    </recommendedName>
</protein>
<dbReference type="InParanoid" id="A0A409YVX8"/>
<comment type="caution">
    <text evidence="1">The sequence shown here is derived from an EMBL/GenBank/DDBJ whole genome shotgun (WGS) entry which is preliminary data.</text>
</comment>
<evidence type="ECO:0000313" key="2">
    <source>
        <dbReference type="Proteomes" id="UP000284842"/>
    </source>
</evidence>
<sequence>MSQRNYLLCVPRPSSGQDPNTAIVVSSALPDHIPPNHVLVKVDKFGFSANNVTYQALGEHPHFRYFDFHAVPENSQAEGNGASGSCAKTHGLIPVWGFGLILKSTHPKIQEGERIYGYLAPAQYLLLAVSPNDVNKFAFYVPRPHLPPGKSNLPYNQILRCSTDPHYTPTPLAEDLTMLYRPLFWTSYWCEDWLSSSQYKGGNIFAILISSASSKTAFCLAYLIGKRIKQGGLNASTKIIGLTSKRNTEFTKGLNLYNEVLDYDSFTNASSLQSNQGSRFIYVDVAGNSGLNERIKAHFASPYTGNVIATVALGVTNLSPSAQASEYDWDFNRTFDMSSSPVVSGTSPFWPKVEHFFMPEWLAVRRHQLPVQDIFEGQNRAWKGLMEDCVNWVELERVSGPEKVKDAYLRVAKEGLGPRKGLVWSMWDEIAVPVKARL</sequence>
<dbReference type="AlphaFoldDB" id="A0A409YVX8"/>
<accession>A0A409YVX8</accession>
<gene>
    <name evidence="1" type="ORF">CVT24_010698</name>
</gene>
<evidence type="ECO:0008006" key="3">
    <source>
        <dbReference type="Google" id="ProtNLM"/>
    </source>
</evidence>
<dbReference type="OrthoDB" id="192702at2759"/>
<keyword evidence="2" id="KW-1185">Reference proteome</keyword>
<dbReference type="EMBL" id="NHTK01000506">
    <property type="protein sequence ID" value="PPR07150.1"/>
    <property type="molecule type" value="Genomic_DNA"/>
</dbReference>
<proteinExistence type="predicted"/>
<dbReference type="Proteomes" id="UP000284842">
    <property type="component" value="Unassembled WGS sequence"/>
</dbReference>
<name>A0A409YVX8_9AGAR</name>
<dbReference type="Pfam" id="PF11017">
    <property type="entry name" value="DUF2855"/>
    <property type="match status" value="1"/>
</dbReference>